<evidence type="ECO:0000313" key="3">
    <source>
        <dbReference type="Proteomes" id="UP001597302"/>
    </source>
</evidence>
<evidence type="ECO:0000259" key="1">
    <source>
        <dbReference type="Pfam" id="PF12706"/>
    </source>
</evidence>
<name>A0ABW4DYF2_9RHOB</name>
<reference evidence="3" key="1">
    <citation type="journal article" date="2019" name="Int. J. Syst. Evol. Microbiol.">
        <title>The Global Catalogue of Microorganisms (GCM) 10K type strain sequencing project: providing services to taxonomists for standard genome sequencing and annotation.</title>
        <authorList>
            <consortium name="The Broad Institute Genomics Platform"/>
            <consortium name="The Broad Institute Genome Sequencing Center for Infectious Disease"/>
            <person name="Wu L."/>
            <person name="Ma J."/>
        </authorList>
    </citation>
    <scope>NUCLEOTIDE SEQUENCE [LARGE SCALE GENOMIC DNA]</scope>
    <source>
        <strain evidence="3">CCM 8875</strain>
    </source>
</reference>
<protein>
    <submittedName>
        <fullName evidence="2">MBL fold metallo-hydrolase</fullName>
    </submittedName>
</protein>
<comment type="caution">
    <text evidence="2">The sequence shown here is derived from an EMBL/GenBank/DDBJ whole genome shotgun (WGS) entry which is preliminary data.</text>
</comment>
<dbReference type="Gene3D" id="3.60.15.10">
    <property type="entry name" value="Ribonuclease Z/Hydroxyacylglutathione hydrolase-like"/>
    <property type="match status" value="1"/>
</dbReference>
<dbReference type="SUPFAM" id="SSF56281">
    <property type="entry name" value="Metallo-hydrolase/oxidoreductase"/>
    <property type="match status" value="1"/>
</dbReference>
<accession>A0ABW4DYF2</accession>
<sequence length="280" mass="29965">MTTPPIHPTIRATILGCGSSGGVPRLGNRWGDCDPSEPRNRRRRCSLLVERDGPDGTTQVLIDTGPDLVPQMLDAHVAVLDAVVYTHAHADHVHGIDDLRQLVFNAGRILPLHADAPTADALTTRFGYVFETPEGSQYPPICALRPITGAITIDGPGGAITLIPFRVQHGEITALGFRIGGLVYLPDVSAIPEPAWPLIADAPVFICDALRPQPHPSHAHLALALDWIERSQSPRAILTNMHIEMDYATIAATTPAHVTPAHDGLQITTTATTPDLPAAL</sequence>
<dbReference type="PANTHER" id="PTHR42663:SF6">
    <property type="entry name" value="HYDROLASE C777.06C-RELATED"/>
    <property type="match status" value="1"/>
</dbReference>
<dbReference type="InterPro" id="IPR001279">
    <property type="entry name" value="Metallo-B-lactamas"/>
</dbReference>
<dbReference type="CDD" id="cd16279">
    <property type="entry name" value="metallo-hydrolase-like_MBL-fold"/>
    <property type="match status" value="1"/>
</dbReference>
<dbReference type="Pfam" id="PF12706">
    <property type="entry name" value="Lactamase_B_2"/>
    <property type="match status" value="1"/>
</dbReference>
<dbReference type="Proteomes" id="UP001597302">
    <property type="component" value="Unassembled WGS sequence"/>
</dbReference>
<feature type="domain" description="Metallo-beta-lactamase" evidence="1">
    <location>
        <begin position="58"/>
        <end position="239"/>
    </location>
</feature>
<organism evidence="2 3">
    <name type="scientific">Paracoccus nototheniae</name>
    <dbReference type="NCBI Taxonomy" id="2489002"/>
    <lineage>
        <taxon>Bacteria</taxon>
        <taxon>Pseudomonadati</taxon>
        <taxon>Pseudomonadota</taxon>
        <taxon>Alphaproteobacteria</taxon>
        <taxon>Rhodobacterales</taxon>
        <taxon>Paracoccaceae</taxon>
        <taxon>Paracoccus</taxon>
    </lineage>
</organism>
<proteinExistence type="predicted"/>
<dbReference type="InterPro" id="IPR036866">
    <property type="entry name" value="RibonucZ/Hydroxyglut_hydro"/>
</dbReference>
<evidence type="ECO:0000313" key="2">
    <source>
        <dbReference type="EMBL" id="MFD1482043.1"/>
    </source>
</evidence>
<dbReference type="EMBL" id="JBHTOQ010000022">
    <property type="protein sequence ID" value="MFD1482043.1"/>
    <property type="molecule type" value="Genomic_DNA"/>
</dbReference>
<keyword evidence="3" id="KW-1185">Reference proteome</keyword>
<dbReference type="PANTHER" id="PTHR42663">
    <property type="entry name" value="HYDROLASE C777.06C-RELATED-RELATED"/>
    <property type="match status" value="1"/>
</dbReference>
<gene>
    <name evidence="2" type="ORF">ACFQ5P_12125</name>
</gene>
<dbReference type="RefSeq" id="WP_242679643.1">
    <property type="nucleotide sequence ID" value="NZ_CBCSAJ010000038.1"/>
</dbReference>